<reference evidence="4" key="1">
    <citation type="submission" date="2018-05" db="EMBL/GenBank/DDBJ databases">
        <title>Draft genome sequence of Stemphylium lycopersici strain CIDEFI 213.</title>
        <authorList>
            <person name="Medina R."/>
            <person name="Franco M.E.E."/>
            <person name="Lucentini C.G."/>
            <person name="Saparrat M.C.N."/>
            <person name="Balatti P.A."/>
        </authorList>
    </citation>
    <scope>NUCLEOTIDE SEQUENCE [LARGE SCALE GENOMIC DNA]</scope>
    <source>
        <strain evidence="4">CIDEFI 213</strain>
    </source>
</reference>
<feature type="region of interest" description="Disordered" evidence="1">
    <location>
        <begin position="96"/>
        <end position="125"/>
    </location>
</feature>
<evidence type="ECO:0000313" key="3">
    <source>
        <dbReference type="EMBL" id="RAR08044.1"/>
    </source>
</evidence>
<organism evidence="3 4">
    <name type="scientific">Stemphylium lycopersici</name>
    <name type="common">Tomato gray leaf spot disease fungus</name>
    <name type="synonym">Thyrospora lycopersici</name>
    <dbReference type="NCBI Taxonomy" id="183478"/>
    <lineage>
        <taxon>Eukaryota</taxon>
        <taxon>Fungi</taxon>
        <taxon>Dikarya</taxon>
        <taxon>Ascomycota</taxon>
        <taxon>Pezizomycotina</taxon>
        <taxon>Dothideomycetes</taxon>
        <taxon>Pleosporomycetidae</taxon>
        <taxon>Pleosporales</taxon>
        <taxon>Pleosporineae</taxon>
        <taxon>Pleosporaceae</taxon>
        <taxon>Stemphylium</taxon>
    </lineage>
</organism>
<dbReference type="AlphaFoldDB" id="A0A364N0I7"/>
<evidence type="ECO:0000256" key="2">
    <source>
        <dbReference type="SAM" id="SignalP"/>
    </source>
</evidence>
<protein>
    <submittedName>
        <fullName evidence="3">Uncharacterized protein</fullName>
    </submittedName>
</protein>
<feature type="region of interest" description="Disordered" evidence="1">
    <location>
        <begin position="34"/>
        <end position="67"/>
    </location>
</feature>
<dbReference type="Proteomes" id="UP000249619">
    <property type="component" value="Unassembled WGS sequence"/>
</dbReference>
<feature type="signal peptide" evidence="2">
    <location>
        <begin position="1"/>
        <end position="20"/>
    </location>
</feature>
<evidence type="ECO:0000256" key="1">
    <source>
        <dbReference type="SAM" id="MobiDB-lite"/>
    </source>
</evidence>
<dbReference type="EMBL" id="QGDH01000091">
    <property type="protein sequence ID" value="RAR08044.1"/>
    <property type="molecule type" value="Genomic_DNA"/>
</dbReference>
<feature type="chain" id="PRO_5016693537" evidence="2">
    <location>
        <begin position="21"/>
        <end position="125"/>
    </location>
</feature>
<gene>
    <name evidence="3" type="ORF">DDE83_006144</name>
</gene>
<comment type="caution">
    <text evidence="3">The sequence shown here is derived from an EMBL/GenBank/DDBJ whole genome shotgun (WGS) entry which is preliminary data.</text>
</comment>
<dbReference type="OrthoDB" id="3792622at2759"/>
<keyword evidence="4" id="KW-1185">Reference proteome</keyword>
<accession>A0A364N0I7</accession>
<keyword evidence="2" id="KW-0732">Signal</keyword>
<proteinExistence type="predicted"/>
<evidence type="ECO:0000313" key="4">
    <source>
        <dbReference type="Proteomes" id="UP000249619"/>
    </source>
</evidence>
<dbReference type="STRING" id="183478.A0A364N0I7"/>
<name>A0A364N0I7_STELY</name>
<sequence length="125" mass="13118">MQYKLLSVVATSALFALGSAAPIASPETFGITNPPSTIDLGKPSSEVTWSKRTAGEPNPDDVQLGPPSTEVIWSRRAQGGSAGKLGEDSFTLGKAKTTVTWDRRSEQADPDTIGLGKPSSEVTWG</sequence>